<accession>A0ABR1LHU0</accession>
<evidence type="ECO:0000313" key="3">
    <source>
        <dbReference type="Proteomes" id="UP001360953"/>
    </source>
</evidence>
<organism evidence="2 3">
    <name type="scientific">Phyllosticta citribraziliensis</name>
    <dbReference type="NCBI Taxonomy" id="989973"/>
    <lineage>
        <taxon>Eukaryota</taxon>
        <taxon>Fungi</taxon>
        <taxon>Dikarya</taxon>
        <taxon>Ascomycota</taxon>
        <taxon>Pezizomycotina</taxon>
        <taxon>Dothideomycetes</taxon>
        <taxon>Dothideomycetes incertae sedis</taxon>
        <taxon>Botryosphaeriales</taxon>
        <taxon>Phyllostictaceae</taxon>
        <taxon>Phyllosticta</taxon>
    </lineage>
</organism>
<gene>
    <name evidence="2" type="ORF">J3D65DRAFT_628950</name>
</gene>
<evidence type="ECO:0000313" key="2">
    <source>
        <dbReference type="EMBL" id="KAK7534775.1"/>
    </source>
</evidence>
<evidence type="ECO:0008006" key="4">
    <source>
        <dbReference type="Google" id="ProtNLM"/>
    </source>
</evidence>
<dbReference type="Proteomes" id="UP001360953">
    <property type="component" value="Unassembled WGS sequence"/>
</dbReference>
<sequence>MREFCYAWLLFLSLFLHRLSDASSTILCSRFYAFAAFHFPPLPPQSPIFSFSSRRAAATTAAAAATTTTAIAVNIVKFSIDPLAYLPTCLPAYLQVPIHRKRQIYTLCYATRCAVILQGGLSGAGWLRRGLPPLFRPFVALPAAAPACVFHPSMLLICCFLCSVACHAIATSEPPCLFSCPSALRSALLLECSFCFCFCFRFPFVSLPFPVRAPRTASLTRHSTRVDLRFSCFALQASPRLASLPRNSAIARQHPRASFHFISPRTLCRPEKWR</sequence>
<evidence type="ECO:0000256" key="1">
    <source>
        <dbReference type="SAM" id="SignalP"/>
    </source>
</evidence>
<dbReference type="RefSeq" id="XP_066653500.1">
    <property type="nucleotide sequence ID" value="XM_066800689.1"/>
</dbReference>
<dbReference type="GeneID" id="92033595"/>
<keyword evidence="3" id="KW-1185">Reference proteome</keyword>
<name>A0ABR1LHU0_9PEZI</name>
<feature type="chain" id="PRO_5046773166" description="Secreted protein" evidence="1">
    <location>
        <begin position="23"/>
        <end position="274"/>
    </location>
</feature>
<reference evidence="2 3" key="1">
    <citation type="submission" date="2024-04" db="EMBL/GenBank/DDBJ databases">
        <title>Phyllosticta paracitricarpa is synonymous to the EU quarantine fungus P. citricarpa based on phylogenomic analyses.</title>
        <authorList>
            <consortium name="Lawrence Berkeley National Laboratory"/>
            <person name="Van ingen-buijs V.A."/>
            <person name="Van westerhoven A.C."/>
            <person name="Haridas S."/>
            <person name="Skiadas P."/>
            <person name="Martin F."/>
            <person name="Groenewald J.Z."/>
            <person name="Crous P.W."/>
            <person name="Seidl M.F."/>
        </authorList>
    </citation>
    <scope>NUCLEOTIDE SEQUENCE [LARGE SCALE GENOMIC DNA]</scope>
    <source>
        <strain evidence="2 3">CPC 17464</strain>
    </source>
</reference>
<dbReference type="EMBL" id="JBBPEH010000008">
    <property type="protein sequence ID" value="KAK7534775.1"/>
    <property type="molecule type" value="Genomic_DNA"/>
</dbReference>
<proteinExistence type="predicted"/>
<keyword evidence="1" id="KW-0732">Signal</keyword>
<comment type="caution">
    <text evidence="2">The sequence shown here is derived from an EMBL/GenBank/DDBJ whole genome shotgun (WGS) entry which is preliminary data.</text>
</comment>
<feature type="signal peptide" evidence="1">
    <location>
        <begin position="1"/>
        <end position="22"/>
    </location>
</feature>
<protein>
    <recommendedName>
        <fullName evidence="4">Secreted protein</fullName>
    </recommendedName>
</protein>